<dbReference type="GO" id="GO:0051123">
    <property type="term" value="P:RNA polymerase II preinitiation complex assembly"/>
    <property type="evidence" value="ECO:0007669"/>
    <property type="project" value="InterPro"/>
</dbReference>
<sequence length="388" mass="42130">MASPPPYSPSPPNGLALPRQQQQRPTLALPTNISSRKPSITSATSSAHPLRQTSFPPLDSLSLEAQHELAQRQRQQQYSPSIDGEFSDDDVGDEIKSTLSGPASTLNGGTGTKRKRVLDGQGKKGKGRPGTKASNGNDDETRSVKRRAGAGSVRTADDADAELDSDSEPDAGPTGRAPLYAGGEQSEEAKLEEKNRKTAFYELVPEEHRYRYDQWNRAKLRTGDVRKLVNSTLSQSVPANVVLAVSAYAKMFAGMLVEEARGIQGEWEASEERRADGKEGRAIKRLKKTRELEVEKEKENQDGEQEVDGTAKTAGADDDVPPLFPGGAGGLSKDIEECDRGPLLPDHLREALRRYKKRKAGGPVGFTGLSLEGRENTAARMGGRRLFK</sequence>
<dbReference type="PANTHER" id="PTHR13218">
    <property type="entry name" value="TRANSCRIPTION INITIATION FACTOR TFIID SUBUNIT 11-RELATED"/>
    <property type="match status" value="1"/>
</dbReference>
<evidence type="ECO:0000256" key="5">
    <source>
        <dbReference type="ARBA" id="ARBA00023242"/>
    </source>
</evidence>
<evidence type="ECO:0000313" key="9">
    <source>
        <dbReference type="Proteomes" id="UP001310594"/>
    </source>
</evidence>
<accession>A0AAN7W2I9</accession>
<evidence type="ECO:0000256" key="4">
    <source>
        <dbReference type="ARBA" id="ARBA00023163"/>
    </source>
</evidence>
<dbReference type="PANTHER" id="PTHR13218:SF8">
    <property type="entry name" value="TRANSCRIPTION INITIATION FACTOR TFIID SUBUNIT 11"/>
    <property type="match status" value="1"/>
</dbReference>
<dbReference type="GO" id="GO:0046982">
    <property type="term" value="F:protein heterodimerization activity"/>
    <property type="evidence" value="ECO:0007669"/>
    <property type="project" value="InterPro"/>
</dbReference>
<evidence type="ECO:0000313" key="8">
    <source>
        <dbReference type="EMBL" id="KAK5694827.1"/>
    </source>
</evidence>
<evidence type="ECO:0000256" key="1">
    <source>
        <dbReference type="ARBA" id="ARBA00004123"/>
    </source>
</evidence>
<feature type="region of interest" description="Disordered" evidence="6">
    <location>
        <begin position="292"/>
        <end position="335"/>
    </location>
</feature>
<feature type="compositionally biased region" description="Pro residues" evidence="6">
    <location>
        <begin position="1"/>
        <end position="12"/>
    </location>
</feature>
<dbReference type="EMBL" id="JAVRQU010000015">
    <property type="protein sequence ID" value="KAK5694827.1"/>
    <property type="molecule type" value="Genomic_DNA"/>
</dbReference>
<keyword evidence="4" id="KW-0804">Transcription</keyword>
<feature type="compositionally biased region" description="Basic and acidic residues" evidence="6">
    <location>
        <begin position="187"/>
        <end position="196"/>
    </location>
</feature>
<evidence type="ECO:0000256" key="3">
    <source>
        <dbReference type="ARBA" id="ARBA00023015"/>
    </source>
</evidence>
<comment type="subcellular location">
    <subcellularLocation>
        <location evidence="1">Nucleus</location>
    </subcellularLocation>
</comment>
<dbReference type="AlphaFoldDB" id="A0AAN7W2I9"/>
<feature type="compositionally biased region" description="Polar residues" evidence="6">
    <location>
        <begin position="19"/>
        <end position="55"/>
    </location>
</feature>
<proteinExistence type="inferred from homology"/>
<dbReference type="CDD" id="cd08048">
    <property type="entry name" value="HFD_TAF11"/>
    <property type="match status" value="1"/>
</dbReference>
<comment type="caution">
    <text evidence="8">The sequence shown here is derived from an EMBL/GenBank/DDBJ whole genome shotgun (WGS) entry which is preliminary data.</text>
</comment>
<dbReference type="InterPro" id="IPR009072">
    <property type="entry name" value="Histone-fold"/>
</dbReference>
<gene>
    <name evidence="8" type="ORF">LTR97_009418</name>
</gene>
<dbReference type="InterPro" id="IPR006809">
    <property type="entry name" value="TAFII28_dom"/>
</dbReference>
<keyword evidence="3" id="KW-0805">Transcription regulation</keyword>
<dbReference type="Gene3D" id="1.10.20.10">
    <property type="entry name" value="Histone, subunit A"/>
    <property type="match status" value="1"/>
</dbReference>
<feature type="compositionally biased region" description="Polar residues" evidence="6">
    <location>
        <begin position="97"/>
        <end position="107"/>
    </location>
</feature>
<reference evidence="8" key="1">
    <citation type="submission" date="2023-08" db="EMBL/GenBank/DDBJ databases">
        <title>Black Yeasts Isolated from many extreme environments.</title>
        <authorList>
            <person name="Coleine C."/>
            <person name="Stajich J.E."/>
            <person name="Selbmann L."/>
        </authorList>
    </citation>
    <scope>NUCLEOTIDE SEQUENCE</scope>
    <source>
        <strain evidence="8">CCFEE 5810</strain>
    </source>
</reference>
<dbReference type="InterPro" id="IPR045127">
    <property type="entry name" value="TAF11-like"/>
</dbReference>
<name>A0AAN7W2I9_9PEZI</name>
<protein>
    <recommendedName>
        <fullName evidence="7">TAFII28-like protein domain-containing protein</fullName>
    </recommendedName>
</protein>
<keyword evidence="5" id="KW-0539">Nucleus</keyword>
<dbReference type="Pfam" id="PF04719">
    <property type="entry name" value="TAFII28"/>
    <property type="match status" value="1"/>
</dbReference>
<evidence type="ECO:0000256" key="2">
    <source>
        <dbReference type="ARBA" id="ARBA00009788"/>
    </source>
</evidence>
<evidence type="ECO:0000259" key="7">
    <source>
        <dbReference type="Pfam" id="PF04719"/>
    </source>
</evidence>
<dbReference type="SUPFAM" id="SSF47113">
    <property type="entry name" value="Histone-fold"/>
    <property type="match status" value="1"/>
</dbReference>
<feature type="compositionally biased region" description="Basic and acidic residues" evidence="6">
    <location>
        <begin position="292"/>
        <end position="301"/>
    </location>
</feature>
<feature type="domain" description="TAFII28-like protein" evidence="7">
    <location>
        <begin position="206"/>
        <end position="271"/>
    </location>
</feature>
<feature type="region of interest" description="Disordered" evidence="6">
    <location>
        <begin position="1"/>
        <end position="196"/>
    </location>
</feature>
<organism evidence="8 9">
    <name type="scientific">Elasticomyces elasticus</name>
    <dbReference type="NCBI Taxonomy" id="574655"/>
    <lineage>
        <taxon>Eukaryota</taxon>
        <taxon>Fungi</taxon>
        <taxon>Dikarya</taxon>
        <taxon>Ascomycota</taxon>
        <taxon>Pezizomycotina</taxon>
        <taxon>Dothideomycetes</taxon>
        <taxon>Dothideomycetidae</taxon>
        <taxon>Mycosphaerellales</taxon>
        <taxon>Teratosphaeriaceae</taxon>
        <taxon>Elasticomyces</taxon>
    </lineage>
</organism>
<evidence type="ECO:0000256" key="6">
    <source>
        <dbReference type="SAM" id="MobiDB-lite"/>
    </source>
</evidence>
<comment type="similarity">
    <text evidence="2">Belongs to the TAF11 family.</text>
</comment>
<dbReference type="Proteomes" id="UP001310594">
    <property type="component" value="Unassembled WGS sequence"/>
</dbReference>
<dbReference type="GO" id="GO:0005669">
    <property type="term" value="C:transcription factor TFIID complex"/>
    <property type="evidence" value="ECO:0007669"/>
    <property type="project" value="InterPro"/>
</dbReference>
<feature type="compositionally biased region" description="Acidic residues" evidence="6">
    <location>
        <begin position="158"/>
        <end position="169"/>
    </location>
</feature>
<dbReference type="GO" id="GO:0016251">
    <property type="term" value="F:RNA polymerase II general transcription initiation factor activity"/>
    <property type="evidence" value="ECO:0007669"/>
    <property type="project" value="TreeGrafter"/>
</dbReference>